<dbReference type="Proteomes" id="UP001432166">
    <property type="component" value="Chromosome"/>
</dbReference>
<dbReference type="RefSeq" id="WP_328939653.1">
    <property type="nucleotide sequence ID" value="NZ_CP108133.1"/>
</dbReference>
<dbReference type="InterPro" id="IPR003010">
    <property type="entry name" value="C-N_Hydrolase"/>
</dbReference>
<feature type="region of interest" description="Disordered" evidence="2">
    <location>
        <begin position="245"/>
        <end position="268"/>
    </location>
</feature>
<dbReference type="Gene3D" id="3.60.110.10">
    <property type="entry name" value="Carbon-nitrogen hydrolase"/>
    <property type="match status" value="1"/>
</dbReference>
<keyword evidence="1 4" id="KW-0378">Hydrolase</keyword>
<keyword evidence="5" id="KW-1185">Reference proteome</keyword>
<dbReference type="InterPro" id="IPR050345">
    <property type="entry name" value="Aliph_Amidase/BUP"/>
</dbReference>
<evidence type="ECO:0000256" key="1">
    <source>
        <dbReference type="ARBA" id="ARBA00022801"/>
    </source>
</evidence>
<dbReference type="PANTHER" id="PTHR43674">
    <property type="entry name" value="NITRILASE C965.09-RELATED"/>
    <property type="match status" value="1"/>
</dbReference>
<evidence type="ECO:0000256" key="2">
    <source>
        <dbReference type="SAM" id="MobiDB-lite"/>
    </source>
</evidence>
<dbReference type="GO" id="GO:0016787">
    <property type="term" value="F:hydrolase activity"/>
    <property type="evidence" value="ECO:0007669"/>
    <property type="project" value="UniProtKB-KW"/>
</dbReference>
<dbReference type="SUPFAM" id="SSF56317">
    <property type="entry name" value="Carbon-nitrogen hydrolase"/>
    <property type="match status" value="1"/>
</dbReference>
<evidence type="ECO:0000313" key="4">
    <source>
        <dbReference type="EMBL" id="WTP54241.1"/>
    </source>
</evidence>
<feature type="compositionally biased region" description="Low complexity" evidence="2">
    <location>
        <begin position="248"/>
        <end position="267"/>
    </location>
</feature>
<evidence type="ECO:0000313" key="5">
    <source>
        <dbReference type="Proteomes" id="UP001432166"/>
    </source>
</evidence>
<dbReference type="EMBL" id="CP108133">
    <property type="protein sequence ID" value="WTP54241.1"/>
    <property type="molecule type" value="Genomic_DNA"/>
</dbReference>
<dbReference type="InterPro" id="IPR036526">
    <property type="entry name" value="C-N_Hydrolase_sf"/>
</dbReference>
<sequence>MTVSRPTSARTGVTRVVCEQLAPRIGDLTYNKGLALEAVRRSLADGADIVVLPELVTSGYVFETAEEARTTAITVEDPFFSDLSALLTGTRGVVVLGFCQEAEDADGTLYNSAAVVDASGVRAVYRKTHLWDRETLFFTPGDRTPPVVDTAHGRIGVLICYDLEFAEMPRRLALAGADLIAVPTNWPLVEQPAGQCPAEIIQAQSAARANGVFIACADRGGVERGQRWTQGTAVIDQFGWLTSDTKATTGSGDPADPTGPDDPAASPQRAVADLFLHLSRDKAISPHNDLLGDRRPDIYAQETPLL</sequence>
<name>A0ABZ1JUC6_9ACTN</name>
<reference evidence="4" key="1">
    <citation type="submission" date="2022-10" db="EMBL/GenBank/DDBJ databases">
        <title>The complete genomes of actinobacterial strains from the NBC collection.</title>
        <authorList>
            <person name="Joergensen T.S."/>
            <person name="Alvarez Arevalo M."/>
            <person name="Sterndorff E.B."/>
            <person name="Faurdal D."/>
            <person name="Vuksanovic O."/>
            <person name="Mourched A.-S."/>
            <person name="Charusanti P."/>
            <person name="Shaw S."/>
            <person name="Blin K."/>
            <person name="Weber T."/>
        </authorList>
    </citation>
    <scope>NUCLEOTIDE SEQUENCE</scope>
    <source>
        <strain evidence="4">NBC_00189</strain>
    </source>
</reference>
<organism evidence="4 5">
    <name type="scientific">Streptomyces tauricus</name>
    <dbReference type="NCBI Taxonomy" id="68274"/>
    <lineage>
        <taxon>Bacteria</taxon>
        <taxon>Bacillati</taxon>
        <taxon>Actinomycetota</taxon>
        <taxon>Actinomycetes</taxon>
        <taxon>Kitasatosporales</taxon>
        <taxon>Streptomycetaceae</taxon>
        <taxon>Streptomyces</taxon>
        <taxon>Streptomyces aurantiacus group</taxon>
    </lineage>
</organism>
<dbReference type="PROSITE" id="PS50263">
    <property type="entry name" value="CN_HYDROLASE"/>
    <property type="match status" value="1"/>
</dbReference>
<dbReference type="Pfam" id="PF00795">
    <property type="entry name" value="CN_hydrolase"/>
    <property type="match status" value="1"/>
</dbReference>
<gene>
    <name evidence="4" type="ORF">OG288_41520</name>
</gene>
<feature type="domain" description="CN hydrolase" evidence="3">
    <location>
        <begin position="14"/>
        <end position="259"/>
    </location>
</feature>
<dbReference type="PANTHER" id="PTHR43674:SF2">
    <property type="entry name" value="BETA-UREIDOPROPIONASE"/>
    <property type="match status" value="1"/>
</dbReference>
<proteinExistence type="predicted"/>
<protein>
    <submittedName>
        <fullName evidence="4">Hydrolase</fullName>
    </submittedName>
</protein>
<evidence type="ECO:0000259" key="3">
    <source>
        <dbReference type="PROSITE" id="PS50263"/>
    </source>
</evidence>
<accession>A0ABZ1JUC6</accession>